<dbReference type="EMBL" id="CP001778">
    <property type="protein sequence ID" value="ADD43680.1"/>
    <property type="molecule type" value="Genomic_DNA"/>
</dbReference>
<reference evidence="5 6" key="1">
    <citation type="journal article" date="2009" name="Stand. Genomic Sci.">
        <title>Complete genome sequence of Stackebrandtia nassauensis type strain (LLR-40K-21).</title>
        <authorList>
            <person name="Munk C."/>
            <person name="Lapidus A."/>
            <person name="Copeland A."/>
            <person name="Jando M."/>
            <person name="Mayilraj S."/>
            <person name="Glavina Del Rio T."/>
            <person name="Nolan M."/>
            <person name="Chen F."/>
            <person name="Lucas S."/>
            <person name="Tice H."/>
            <person name="Cheng J.F."/>
            <person name="Han C."/>
            <person name="Detter J.C."/>
            <person name="Bruce D."/>
            <person name="Goodwin L."/>
            <person name="Chain P."/>
            <person name="Pitluck S."/>
            <person name="Goker M."/>
            <person name="Ovchinikova G."/>
            <person name="Pati A."/>
            <person name="Ivanova N."/>
            <person name="Mavromatis K."/>
            <person name="Chen A."/>
            <person name="Palaniappan K."/>
            <person name="Land M."/>
            <person name="Hauser L."/>
            <person name="Chang Y.J."/>
            <person name="Jeffries C.D."/>
            <person name="Bristow J."/>
            <person name="Eisen J.A."/>
            <person name="Markowitz V."/>
            <person name="Hugenholtz P."/>
            <person name="Kyrpides N.C."/>
            <person name="Klenk H.P."/>
        </authorList>
    </citation>
    <scope>NUCLEOTIDE SEQUENCE [LARGE SCALE GENOMIC DNA]</scope>
    <source>
        <strain evidence="6">DSM 44728 / CIP 108903 / NRRL B-16338 / NBRC 102104 / LLR-40K-21</strain>
    </source>
</reference>
<keyword evidence="3" id="KW-0560">Oxidoreductase</keyword>
<keyword evidence="6" id="KW-1185">Reference proteome</keyword>
<dbReference type="GO" id="GO:0008703">
    <property type="term" value="F:5-amino-6-(5-phosphoribosylamino)uracil reductase activity"/>
    <property type="evidence" value="ECO:0007669"/>
    <property type="project" value="InterPro"/>
</dbReference>
<dbReference type="SUPFAM" id="SSF53597">
    <property type="entry name" value="Dihydrofolate reductase-like"/>
    <property type="match status" value="1"/>
</dbReference>
<proteinExistence type="predicted"/>
<accession>D3Q0T0</accession>
<organism evidence="5 6">
    <name type="scientific">Stackebrandtia nassauensis (strain DSM 44728 / CIP 108903 / NRRL B-16338 / NBRC 102104 / LLR-40K-21)</name>
    <dbReference type="NCBI Taxonomy" id="446470"/>
    <lineage>
        <taxon>Bacteria</taxon>
        <taxon>Bacillati</taxon>
        <taxon>Actinomycetota</taxon>
        <taxon>Actinomycetes</taxon>
        <taxon>Glycomycetales</taxon>
        <taxon>Glycomycetaceae</taxon>
        <taxon>Stackebrandtia</taxon>
    </lineage>
</organism>
<comment type="pathway">
    <text evidence="1">Cofactor biosynthesis; riboflavin biosynthesis.</text>
</comment>
<gene>
    <name evidence="5" type="ordered locus">Snas_4028</name>
</gene>
<dbReference type="Pfam" id="PF01872">
    <property type="entry name" value="RibD_C"/>
    <property type="match status" value="1"/>
</dbReference>
<dbReference type="Proteomes" id="UP000000844">
    <property type="component" value="Chromosome"/>
</dbReference>
<dbReference type="InterPro" id="IPR002734">
    <property type="entry name" value="RibDG_C"/>
</dbReference>
<dbReference type="HOGENOM" id="CLU_036590_7_2_11"/>
<dbReference type="AlphaFoldDB" id="D3Q0T0"/>
<evidence type="ECO:0000256" key="3">
    <source>
        <dbReference type="ARBA" id="ARBA00023002"/>
    </source>
</evidence>
<dbReference type="InterPro" id="IPR050765">
    <property type="entry name" value="Riboflavin_Biosynth_HTPR"/>
</dbReference>
<dbReference type="InterPro" id="IPR024072">
    <property type="entry name" value="DHFR-like_dom_sf"/>
</dbReference>
<dbReference type="PANTHER" id="PTHR38011">
    <property type="entry name" value="DIHYDROFOLATE REDUCTASE FAMILY PROTEIN (AFU_ORTHOLOGUE AFUA_8G06820)"/>
    <property type="match status" value="1"/>
</dbReference>
<dbReference type="GO" id="GO:0009231">
    <property type="term" value="P:riboflavin biosynthetic process"/>
    <property type="evidence" value="ECO:0007669"/>
    <property type="project" value="InterPro"/>
</dbReference>
<dbReference type="eggNOG" id="COG1985">
    <property type="taxonomic scope" value="Bacteria"/>
</dbReference>
<sequence>MARYSELSSLDQSELTDWYAPSAPDWLRVNFVSSADGAVEVNGDSKALSGEDDMRVFRILRMRCDVLVVGAGTVRTDGYRALRLSQDRVEWRRAAGLPDHPVMAVVSRSGILDLDTPLFREAPVRPIVITPEDLDAKRLAELSDVADVVAAGTGSVDFAEAFERLRQRGLRQILCEGGPHVFGEITAAGLVDELCLTLSPHLAGAGSGRITAGPPSPLKRMHLAHCLHANGNLLLRYTRVQG</sequence>
<evidence type="ECO:0000256" key="1">
    <source>
        <dbReference type="ARBA" id="ARBA00005104"/>
    </source>
</evidence>
<keyword evidence="2" id="KW-0521">NADP</keyword>
<evidence type="ECO:0000259" key="4">
    <source>
        <dbReference type="Pfam" id="PF01872"/>
    </source>
</evidence>
<feature type="domain" description="Bacterial bifunctional deaminase-reductase C-terminal" evidence="4">
    <location>
        <begin position="26"/>
        <end position="228"/>
    </location>
</feature>
<dbReference type="STRING" id="446470.Snas_4028"/>
<evidence type="ECO:0000313" key="5">
    <source>
        <dbReference type="EMBL" id="ADD43680.1"/>
    </source>
</evidence>
<evidence type="ECO:0000256" key="2">
    <source>
        <dbReference type="ARBA" id="ARBA00022857"/>
    </source>
</evidence>
<dbReference type="Gene3D" id="3.40.430.10">
    <property type="entry name" value="Dihydrofolate Reductase, subunit A"/>
    <property type="match status" value="1"/>
</dbReference>
<evidence type="ECO:0000313" key="6">
    <source>
        <dbReference type="Proteomes" id="UP000000844"/>
    </source>
</evidence>
<name>D3Q0T0_STANL</name>
<dbReference type="KEGG" id="sna:Snas_4028"/>
<protein>
    <submittedName>
        <fullName evidence="5">Bifunctional deaminase-reductase domain protein</fullName>
    </submittedName>
</protein>
<dbReference type="RefSeq" id="WP_013019251.1">
    <property type="nucleotide sequence ID" value="NC_013947.1"/>
</dbReference>
<dbReference type="PANTHER" id="PTHR38011:SF7">
    <property type="entry name" value="2,5-DIAMINO-6-RIBOSYLAMINO-4(3H)-PYRIMIDINONE 5'-PHOSPHATE REDUCTASE"/>
    <property type="match status" value="1"/>
</dbReference>